<sequence>MAVASLLVEIKWPLVALLIALYAIRKVISYNRLRQFKGPPGTGFSDIPHSRAFLSGKCHEWYAEVSEKYGPVARIAPNVLITSSPEIWTRVNSIRSPYKRSKWFYQACRIEYGRDNVFSQIDDDAHEKRRKQMAPGYAGKENLELEPNIDGCVKDLIRLIRSKYLSSDAKVTPMDLAQKIQYFTLDVISLVGLGKSFGMLTADTDVDDFIKSSEEGLHVANFCCALNISWLAQLPVLGPRLCPSPTDKNGFGKMMATAFKFVDERAAKPVDSRSDMLASFIRHGLTGDQLRSEALEQVVAGSDTTAGAIRGILLYVLSNPRVYDKLQREIDGAVRNGQAPPAPEIISTAQAKELPYLQAVIREGLRIWPPVADIFPRDIPPGGETWTVDGQPVFIPGGTNIGYSAVAMHHDRKLYGDDAGSFRPERWFERDAEKLAAMIRTNEMIFGYGKFQCLGKPVAHIEIAKVIFELLRNFNWGLDNPSSPWKTTNLLGLFVIDDMWVHVADR</sequence>
<comment type="pathway">
    <text evidence="3">Hormone biosynthesis.</text>
</comment>
<evidence type="ECO:0000256" key="14">
    <source>
        <dbReference type="ARBA" id="ARBA00068222"/>
    </source>
</evidence>
<comment type="cofactor">
    <cofactor evidence="1 16">
        <name>heme</name>
        <dbReference type="ChEBI" id="CHEBI:30413"/>
    </cofactor>
</comment>
<keyword evidence="7 16" id="KW-0479">Metal-binding</keyword>
<keyword evidence="5 16" id="KW-0349">Heme</keyword>
<evidence type="ECO:0000256" key="10">
    <source>
        <dbReference type="ARBA" id="ARBA00023004"/>
    </source>
</evidence>
<dbReference type="PANTHER" id="PTHR24305:SF168">
    <property type="entry name" value="P450, PUTATIVE (EUROFUNG)-RELATED"/>
    <property type="match status" value="1"/>
</dbReference>
<name>A0AA38RXP2_9PEZI</name>
<dbReference type="Proteomes" id="UP001174694">
    <property type="component" value="Unassembled WGS sequence"/>
</dbReference>
<evidence type="ECO:0000256" key="8">
    <source>
        <dbReference type="ARBA" id="ARBA00022989"/>
    </source>
</evidence>
<evidence type="ECO:0000256" key="9">
    <source>
        <dbReference type="ARBA" id="ARBA00023002"/>
    </source>
</evidence>
<evidence type="ECO:0000256" key="13">
    <source>
        <dbReference type="ARBA" id="ARBA00067672"/>
    </source>
</evidence>
<keyword evidence="11" id="KW-0843">Virulence</keyword>
<dbReference type="CDD" id="cd11060">
    <property type="entry name" value="CYP57A1-like"/>
    <property type="match status" value="1"/>
</dbReference>
<keyword evidence="17" id="KW-0472">Membrane</keyword>
<keyword evidence="6 17" id="KW-0812">Transmembrane</keyword>
<dbReference type="InterPro" id="IPR001128">
    <property type="entry name" value="Cyt_P450"/>
</dbReference>
<dbReference type="InterPro" id="IPR050121">
    <property type="entry name" value="Cytochrome_P450_monoxygenase"/>
</dbReference>
<comment type="similarity">
    <text evidence="4">Belongs to the cytochrome P450 family.</text>
</comment>
<feature type="transmembrane region" description="Helical" evidence="17">
    <location>
        <begin position="6"/>
        <end position="24"/>
    </location>
</feature>
<gene>
    <name evidence="18" type="ORF">NKR23_g6811</name>
</gene>
<feature type="binding site" description="axial binding residue" evidence="16">
    <location>
        <position position="453"/>
    </location>
    <ligand>
        <name>heme</name>
        <dbReference type="ChEBI" id="CHEBI:30413"/>
    </ligand>
    <ligandPart>
        <name>Fe</name>
        <dbReference type="ChEBI" id="CHEBI:18248"/>
    </ligandPart>
</feature>
<dbReference type="Gene3D" id="1.10.630.10">
    <property type="entry name" value="Cytochrome P450"/>
    <property type="match status" value="1"/>
</dbReference>
<dbReference type="Pfam" id="PF00067">
    <property type="entry name" value="p450"/>
    <property type="match status" value="1"/>
</dbReference>
<evidence type="ECO:0000256" key="2">
    <source>
        <dbReference type="ARBA" id="ARBA00004167"/>
    </source>
</evidence>
<dbReference type="InterPro" id="IPR002401">
    <property type="entry name" value="Cyt_P450_E_grp-I"/>
</dbReference>
<dbReference type="FunFam" id="1.10.630.10:FF:000076">
    <property type="entry name" value="Cytochrome P450 monooxygenase"/>
    <property type="match status" value="1"/>
</dbReference>
<evidence type="ECO:0000313" key="18">
    <source>
        <dbReference type="EMBL" id="KAJ9142921.1"/>
    </source>
</evidence>
<dbReference type="PANTHER" id="PTHR24305">
    <property type="entry name" value="CYTOCHROME P450"/>
    <property type="match status" value="1"/>
</dbReference>
<dbReference type="GO" id="GO:0016705">
    <property type="term" value="F:oxidoreductase activity, acting on paired donors, with incorporation or reduction of molecular oxygen"/>
    <property type="evidence" value="ECO:0007669"/>
    <property type="project" value="InterPro"/>
</dbReference>
<protein>
    <recommendedName>
        <fullName evidence="14">Cytochrome P450 monooxygenase ABA1</fullName>
    </recommendedName>
    <alternativeName>
        <fullName evidence="15">Abscisic acid biosynthesis protein 1</fullName>
    </alternativeName>
    <alternativeName>
        <fullName evidence="13">Cytochrome P450 monooxygenase aba1</fullName>
    </alternativeName>
</protein>
<evidence type="ECO:0000256" key="16">
    <source>
        <dbReference type="PIRSR" id="PIRSR602401-1"/>
    </source>
</evidence>
<keyword evidence="19" id="KW-1185">Reference proteome</keyword>
<evidence type="ECO:0000313" key="19">
    <source>
        <dbReference type="Proteomes" id="UP001174694"/>
    </source>
</evidence>
<dbReference type="GO" id="GO:0005506">
    <property type="term" value="F:iron ion binding"/>
    <property type="evidence" value="ECO:0007669"/>
    <property type="project" value="InterPro"/>
</dbReference>
<evidence type="ECO:0000256" key="17">
    <source>
        <dbReference type="SAM" id="Phobius"/>
    </source>
</evidence>
<proteinExistence type="inferred from homology"/>
<dbReference type="PRINTS" id="PR00463">
    <property type="entry name" value="EP450I"/>
</dbReference>
<dbReference type="AlphaFoldDB" id="A0AA38RXP2"/>
<dbReference type="GO" id="GO:0016020">
    <property type="term" value="C:membrane"/>
    <property type="evidence" value="ECO:0007669"/>
    <property type="project" value="UniProtKB-SubCell"/>
</dbReference>
<evidence type="ECO:0000256" key="4">
    <source>
        <dbReference type="ARBA" id="ARBA00010617"/>
    </source>
</evidence>
<evidence type="ECO:0000256" key="5">
    <source>
        <dbReference type="ARBA" id="ARBA00022617"/>
    </source>
</evidence>
<reference evidence="18" key="1">
    <citation type="submission" date="2022-07" db="EMBL/GenBank/DDBJ databases">
        <title>Fungi with potential for degradation of polypropylene.</title>
        <authorList>
            <person name="Gostincar C."/>
        </authorList>
    </citation>
    <scope>NUCLEOTIDE SEQUENCE</scope>
    <source>
        <strain evidence="18">EXF-13308</strain>
    </source>
</reference>
<comment type="caution">
    <text evidence="18">The sequence shown here is derived from an EMBL/GenBank/DDBJ whole genome shotgun (WGS) entry which is preliminary data.</text>
</comment>
<organism evidence="18 19">
    <name type="scientific">Pleurostoma richardsiae</name>
    <dbReference type="NCBI Taxonomy" id="41990"/>
    <lineage>
        <taxon>Eukaryota</taxon>
        <taxon>Fungi</taxon>
        <taxon>Dikarya</taxon>
        <taxon>Ascomycota</taxon>
        <taxon>Pezizomycotina</taxon>
        <taxon>Sordariomycetes</taxon>
        <taxon>Sordariomycetidae</taxon>
        <taxon>Calosphaeriales</taxon>
        <taxon>Pleurostomataceae</taxon>
        <taxon>Pleurostoma</taxon>
    </lineage>
</organism>
<dbReference type="EMBL" id="JANBVO010000020">
    <property type="protein sequence ID" value="KAJ9142921.1"/>
    <property type="molecule type" value="Genomic_DNA"/>
</dbReference>
<comment type="subcellular location">
    <subcellularLocation>
        <location evidence="2">Membrane</location>
        <topology evidence="2">Single-pass membrane protein</topology>
    </subcellularLocation>
</comment>
<keyword evidence="8 17" id="KW-1133">Transmembrane helix</keyword>
<keyword evidence="12" id="KW-0503">Monooxygenase</keyword>
<evidence type="ECO:0000256" key="15">
    <source>
        <dbReference type="ARBA" id="ARBA00079990"/>
    </source>
</evidence>
<keyword evidence="9" id="KW-0560">Oxidoreductase</keyword>
<evidence type="ECO:0000256" key="6">
    <source>
        <dbReference type="ARBA" id="ARBA00022692"/>
    </source>
</evidence>
<evidence type="ECO:0000256" key="3">
    <source>
        <dbReference type="ARBA" id="ARBA00004972"/>
    </source>
</evidence>
<evidence type="ECO:0000256" key="12">
    <source>
        <dbReference type="ARBA" id="ARBA00023033"/>
    </source>
</evidence>
<dbReference type="GO" id="GO:0004497">
    <property type="term" value="F:monooxygenase activity"/>
    <property type="evidence" value="ECO:0007669"/>
    <property type="project" value="UniProtKB-KW"/>
</dbReference>
<evidence type="ECO:0000256" key="7">
    <source>
        <dbReference type="ARBA" id="ARBA00022723"/>
    </source>
</evidence>
<evidence type="ECO:0000256" key="11">
    <source>
        <dbReference type="ARBA" id="ARBA00023026"/>
    </source>
</evidence>
<dbReference type="SUPFAM" id="SSF48264">
    <property type="entry name" value="Cytochrome P450"/>
    <property type="match status" value="1"/>
</dbReference>
<evidence type="ECO:0000256" key="1">
    <source>
        <dbReference type="ARBA" id="ARBA00001971"/>
    </source>
</evidence>
<accession>A0AA38RXP2</accession>
<dbReference type="PRINTS" id="PR00385">
    <property type="entry name" value="P450"/>
</dbReference>
<dbReference type="InterPro" id="IPR036396">
    <property type="entry name" value="Cyt_P450_sf"/>
</dbReference>
<keyword evidence="10 16" id="KW-0408">Iron</keyword>
<dbReference type="GO" id="GO:0020037">
    <property type="term" value="F:heme binding"/>
    <property type="evidence" value="ECO:0007669"/>
    <property type="project" value="InterPro"/>
</dbReference>